<evidence type="ECO:0000256" key="9">
    <source>
        <dbReference type="ARBA" id="ARBA00022989"/>
    </source>
</evidence>
<dbReference type="CDD" id="cd11304">
    <property type="entry name" value="Cadherin_repeat"/>
    <property type="match status" value="7"/>
</dbReference>
<evidence type="ECO:0000256" key="14">
    <source>
        <dbReference type="SAM" id="MobiDB-lite"/>
    </source>
</evidence>
<keyword evidence="10" id="KW-0472">Membrane</keyword>
<evidence type="ECO:0000256" key="1">
    <source>
        <dbReference type="ARBA" id="ARBA00004251"/>
    </source>
</evidence>
<dbReference type="FunFam" id="2.60.40.60:FF:000015">
    <property type="entry name" value="FAT atypical cadherin 1"/>
    <property type="match status" value="2"/>
</dbReference>
<feature type="domain" description="Cadherin" evidence="15">
    <location>
        <begin position="2"/>
        <end position="71"/>
    </location>
</feature>
<feature type="domain" description="Cadherin" evidence="15">
    <location>
        <begin position="337"/>
        <end position="441"/>
    </location>
</feature>
<evidence type="ECO:0000256" key="3">
    <source>
        <dbReference type="ARBA" id="ARBA00022536"/>
    </source>
</evidence>
<feature type="domain" description="Cadherin" evidence="15">
    <location>
        <begin position="442"/>
        <end position="544"/>
    </location>
</feature>
<dbReference type="GO" id="GO:0005886">
    <property type="term" value="C:plasma membrane"/>
    <property type="evidence" value="ECO:0007669"/>
    <property type="project" value="UniProtKB-SubCell"/>
</dbReference>
<comment type="caution">
    <text evidence="16">The sequence shown here is derived from an EMBL/GenBank/DDBJ whole genome shotgun (WGS) entry which is preliminary data.</text>
</comment>
<dbReference type="GO" id="GO:0048589">
    <property type="term" value="P:developmental growth"/>
    <property type="evidence" value="ECO:0007669"/>
    <property type="project" value="UniProtKB-ARBA"/>
</dbReference>
<dbReference type="Gene3D" id="2.60.40.60">
    <property type="entry name" value="Cadherins"/>
    <property type="match status" value="7"/>
</dbReference>
<keyword evidence="2" id="KW-1003">Cell membrane</keyword>
<dbReference type="PRINTS" id="PR00205">
    <property type="entry name" value="CADHERIN"/>
</dbReference>
<gene>
    <name evidence="16" type="ORF">KUF71_011166</name>
</gene>
<dbReference type="GO" id="GO:0005509">
    <property type="term" value="F:calcium ion binding"/>
    <property type="evidence" value="ECO:0007669"/>
    <property type="project" value="UniProtKB-UniRule"/>
</dbReference>
<dbReference type="GO" id="GO:0007163">
    <property type="term" value="P:establishment or maintenance of cell polarity"/>
    <property type="evidence" value="ECO:0007669"/>
    <property type="project" value="UniProtKB-ARBA"/>
</dbReference>
<dbReference type="PANTHER" id="PTHR24026:SF136">
    <property type="entry name" value="PROTOCADHERIN-23"/>
    <property type="match status" value="1"/>
</dbReference>
<proteinExistence type="predicted"/>
<dbReference type="Proteomes" id="UP001219518">
    <property type="component" value="Unassembled WGS sequence"/>
</dbReference>
<keyword evidence="6" id="KW-0677">Repeat</keyword>
<evidence type="ECO:0000256" key="13">
    <source>
        <dbReference type="PROSITE-ProRule" id="PRU00043"/>
    </source>
</evidence>
<evidence type="ECO:0000256" key="11">
    <source>
        <dbReference type="ARBA" id="ARBA00023157"/>
    </source>
</evidence>
<keyword evidence="12" id="KW-0325">Glycoprotein</keyword>
<keyword evidence="4" id="KW-0812">Transmembrane</keyword>
<accession>A0AAE1HJY4</accession>
<evidence type="ECO:0000256" key="10">
    <source>
        <dbReference type="ARBA" id="ARBA00023136"/>
    </source>
</evidence>
<evidence type="ECO:0000256" key="12">
    <source>
        <dbReference type="ARBA" id="ARBA00023180"/>
    </source>
</evidence>
<keyword evidence="11" id="KW-1015">Disulfide bond</keyword>
<evidence type="ECO:0000313" key="17">
    <source>
        <dbReference type="Proteomes" id="UP001219518"/>
    </source>
</evidence>
<evidence type="ECO:0000256" key="8">
    <source>
        <dbReference type="ARBA" id="ARBA00022889"/>
    </source>
</evidence>
<evidence type="ECO:0000256" key="5">
    <source>
        <dbReference type="ARBA" id="ARBA00022729"/>
    </source>
</evidence>
<dbReference type="PANTHER" id="PTHR24026">
    <property type="entry name" value="FAT ATYPICAL CADHERIN-RELATED"/>
    <property type="match status" value="1"/>
</dbReference>
<keyword evidence="8" id="KW-0130">Cell adhesion</keyword>
<dbReference type="FunFam" id="2.60.40.60:FF:000066">
    <property type="entry name" value="FAT atypical cadherin 1"/>
    <property type="match status" value="1"/>
</dbReference>
<reference evidence="16" key="2">
    <citation type="journal article" date="2023" name="BMC Genomics">
        <title>Pest status, molecular evolution, and epigenetic factors derived from the genome assembly of Frankliniella fusca, a thysanopteran phytovirus vector.</title>
        <authorList>
            <person name="Catto M.A."/>
            <person name="Labadie P.E."/>
            <person name="Jacobson A.L."/>
            <person name="Kennedy G.G."/>
            <person name="Srinivasan R."/>
            <person name="Hunt B.G."/>
        </authorList>
    </citation>
    <scope>NUCLEOTIDE SEQUENCE</scope>
    <source>
        <strain evidence="16">PL_HMW_Pooled</strain>
    </source>
</reference>
<keyword evidence="5" id="KW-0732">Signal</keyword>
<sequence>MEIVGGNQDGVFWLNPNTGMLYTARPLDAELKTSYALTVSALDQGNAGARKQSSARVQVTVLDANDNDPVFETPEQTVWVNENEPAGQQVARVVARDRDSGENAYISYLIANLGPVPFEVDHFTGWVRTTQVLNYEVMRREYVLRIRASDWGLPYRRQTETTLRVHVRDVNDNRPQFERVDCVGHVPRHLAIGTDVLTLSAIDFDDGSVITYRIEGGSEDGCFALDPSTGTLQVTCDLGDVRAQRRELNVTASDGTHFSDVLRLQVNLVNAKRGPATAAPPSHHRGYFDCRETGVARRLTEVLAAAERNNAPHAGDEEDFPLVPPRYGSNVHAPEFVDFPLEVRVNESLALGATLVRIRARDRDLGYNGKIVYGIASGDTDSLFKIDLDSGELRLVGYLDREREAEYLLNVSAWDLGTPSKSTHRVLPVTVLDVNDNAPRFEKPLSSFRVTEDAANGTTIFRLNATDPDQGDNGRVAYALETDTRDLAVDAVSGVLTVTAPLDRERQEVYEVLVVARDFGSPPQSATAQVRVTVDDINDNPPRFALPELSVRVLEDVPAGSVIAVVQASDLDLGLGGEVRYSLTRADEDSSSLDAERDPFFRIDALTGSVRTLRDLDYEERQVHVLTVRATDRGTPALWSEATLTVHLIDVNENVHAPLFDDVVQTAAVLENATVGTLVTSVKASDADGPGDDSRVTFSIRGGDGQGYFSIDEKGESQRGNLDQGGRGGGSLKQNVSNDFSAFVKFFF</sequence>
<dbReference type="FunFam" id="2.60.40.60:FF:000011">
    <property type="entry name" value="Cadherin 1"/>
    <property type="match status" value="1"/>
</dbReference>
<dbReference type="GO" id="GO:0007156">
    <property type="term" value="P:homophilic cell adhesion via plasma membrane adhesion molecules"/>
    <property type="evidence" value="ECO:0007669"/>
    <property type="project" value="InterPro"/>
</dbReference>
<dbReference type="SUPFAM" id="SSF49313">
    <property type="entry name" value="Cadherin-like"/>
    <property type="match status" value="7"/>
</dbReference>
<keyword evidence="3" id="KW-0245">EGF-like domain</keyword>
<dbReference type="GO" id="GO:0048731">
    <property type="term" value="P:system development"/>
    <property type="evidence" value="ECO:0007669"/>
    <property type="project" value="UniProtKB-ARBA"/>
</dbReference>
<dbReference type="GO" id="GO:0030154">
    <property type="term" value="P:cell differentiation"/>
    <property type="evidence" value="ECO:0007669"/>
    <property type="project" value="UniProtKB-ARBA"/>
</dbReference>
<keyword evidence="9" id="KW-1133">Transmembrane helix</keyword>
<organism evidence="16 17">
    <name type="scientific">Frankliniella fusca</name>
    <dbReference type="NCBI Taxonomy" id="407009"/>
    <lineage>
        <taxon>Eukaryota</taxon>
        <taxon>Metazoa</taxon>
        <taxon>Ecdysozoa</taxon>
        <taxon>Arthropoda</taxon>
        <taxon>Hexapoda</taxon>
        <taxon>Insecta</taxon>
        <taxon>Pterygota</taxon>
        <taxon>Neoptera</taxon>
        <taxon>Paraneoptera</taxon>
        <taxon>Thysanoptera</taxon>
        <taxon>Terebrantia</taxon>
        <taxon>Thripoidea</taxon>
        <taxon>Thripidae</taxon>
        <taxon>Frankliniella</taxon>
    </lineage>
</organism>
<feature type="domain" description="Cadherin" evidence="15">
    <location>
        <begin position="545"/>
        <end position="660"/>
    </location>
</feature>
<dbReference type="GO" id="GO:0001736">
    <property type="term" value="P:establishment of planar polarity"/>
    <property type="evidence" value="ECO:0007669"/>
    <property type="project" value="UniProtKB-ARBA"/>
</dbReference>
<feature type="domain" description="Cadherin" evidence="15">
    <location>
        <begin position="72"/>
        <end position="177"/>
    </location>
</feature>
<dbReference type="PROSITE" id="PS00232">
    <property type="entry name" value="CADHERIN_1"/>
    <property type="match status" value="4"/>
</dbReference>
<dbReference type="GO" id="GO:0048513">
    <property type="term" value="P:animal organ development"/>
    <property type="evidence" value="ECO:0007669"/>
    <property type="project" value="UniProtKB-ARBA"/>
</dbReference>
<keyword evidence="7 13" id="KW-0106">Calcium</keyword>
<name>A0AAE1HJY4_9NEOP</name>
<comment type="subcellular location">
    <subcellularLocation>
        <location evidence="1">Cell membrane</location>
        <topology evidence="1">Single-pass type I membrane protein</topology>
    </subcellularLocation>
</comment>
<evidence type="ECO:0000259" key="15">
    <source>
        <dbReference type="PROSITE" id="PS50268"/>
    </source>
</evidence>
<dbReference type="Pfam" id="PF00028">
    <property type="entry name" value="Cadherin"/>
    <property type="match status" value="5"/>
</dbReference>
<evidence type="ECO:0000313" key="16">
    <source>
        <dbReference type="EMBL" id="KAK3921990.1"/>
    </source>
</evidence>
<reference evidence="16" key="1">
    <citation type="submission" date="2021-07" db="EMBL/GenBank/DDBJ databases">
        <authorList>
            <person name="Catto M.A."/>
            <person name="Jacobson A."/>
            <person name="Kennedy G."/>
            <person name="Labadie P."/>
            <person name="Hunt B.G."/>
            <person name="Srinivasan R."/>
        </authorList>
    </citation>
    <scope>NUCLEOTIDE SEQUENCE</scope>
    <source>
        <strain evidence="16">PL_HMW_Pooled</strain>
        <tissue evidence="16">Head</tissue>
    </source>
</reference>
<dbReference type="EMBL" id="JAHWGI010001057">
    <property type="protein sequence ID" value="KAK3921990.1"/>
    <property type="molecule type" value="Genomic_DNA"/>
</dbReference>
<dbReference type="PROSITE" id="PS50268">
    <property type="entry name" value="CADHERIN_2"/>
    <property type="match status" value="7"/>
</dbReference>
<evidence type="ECO:0000256" key="7">
    <source>
        <dbReference type="ARBA" id="ARBA00022837"/>
    </source>
</evidence>
<dbReference type="SMART" id="SM00112">
    <property type="entry name" value="CA"/>
    <property type="match status" value="6"/>
</dbReference>
<dbReference type="FunFam" id="2.60.40.60:FF:000005">
    <property type="entry name" value="Protocadherin 9"/>
    <property type="match status" value="1"/>
</dbReference>
<evidence type="ECO:0000256" key="2">
    <source>
        <dbReference type="ARBA" id="ARBA00022475"/>
    </source>
</evidence>
<protein>
    <submittedName>
        <fullName evidence="16">Fat-like cadherin-related tumor suppressor-like protein</fullName>
    </submittedName>
</protein>
<evidence type="ECO:0000256" key="6">
    <source>
        <dbReference type="ARBA" id="ARBA00022737"/>
    </source>
</evidence>
<feature type="region of interest" description="Disordered" evidence="14">
    <location>
        <begin position="713"/>
        <end position="733"/>
    </location>
</feature>
<dbReference type="FunFam" id="2.60.40.60:FF:000039">
    <property type="entry name" value="FAT atypical cadherin 3"/>
    <property type="match status" value="1"/>
</dbReference>
<dbReference type="InterPro" id="IPR020894">
    <property type="entry name" value="Cadherin_CS"/>
</dbReference>
<dbReference type="InterPro" id="IPR002126">
    <property type="entry name" value="Cadherin-like_dom"/>
</dbReference>
<dbReference type="AlphaFoldDB" id="A0AAE1HJY4"/>
<feature type="domain" description="Cadherin" evidence="15">
    <location>
        <begin position="661"/>
        <end position="722"/>
    </location>
</feature>
<dbReference type="InterPro" id="IPR015919">
    <property type="entry name" value="Cadherin-like_sf"/>
</dbReference>
<feature type="domain" description="Cadherin" evidence="15">
    <location>
        <begin position="186"/>
        <end position="283"/>
    </location>
</feature>
<evidence type="ECO:0000256" key="4">
    <source>
        <dbReference type="ARBA" id="ARBA00022692"/>
    </source>
</evidence>
<keyword evidence="17" id="KW-1185">Reference proteome</keyword>